<comment type="caution">
    <text evidence="1">The sequence shown here is derived from an EMBL/GenBank/DDBJ whole genome shotgun (WGS) entry which is preliminary data.</text>
</comment>
<evidence type="ECO:0000313" key="1">
    <source>
        <dbReference type="EMBL" id="MEQ2236215.1"/>
    </source>
</evidence>
<name>A0ABV0TTI8_9TELE</name>
<dbReference type="Proteomes" id="UP001482620">
    <property type="component" value="Unassembled WGS sequence"/>
</dbReference>
<evidence type="ECO:0000313" key="2">
    <source>
        <dbReference type="Proteomes" id="UP001482620"/>
    </source>
</evidence>
<reference evidence="1 2" key="1">
    <citation type="submission" date="2021-06" db="EMBL/GenBank/DDBJ databases">
        <authorList>
            <person name="Palmer J.M."/>
        </authorList>
    </citation>
    <scope>NUCLEOTIDE SEQUENCE [LARGE SCALE GENOMIC DNA]</scope>
    <source>
        <strain evidence="2">if_2019</strain>
        <tissue evidence="1">Muscle</tissue>
    </source>
</reference>
<protein>
    <submittedName>
        <fullName evidence="1">Uncharacterized protein</fullName>
    </submittedName>
</protein>
<sequence>MENWSHSTVDKMSLKAVHVAKCFCTSFMHSIASSLHFIHKADCFSYIPTQISLSVSTDQSKLQTFLISDHSSPCFSHRHCRGKIDQEKTNSSSKQIALQICMNI</sequence>
<dbReference type="EMBL" id="JAHRIQ010047083">
    <property type="protein sequence ID" value="MEQ2236215.1"/>
    <property type="molecule type" value="Genomic_DNA"/>
</dbReference>
<accession>A0ABV0TTI8</accession>
<gene>
    <name evidence="1" type="ORF">ILYODFUR_010279</name>
</gene>
<organism evidence="1 2">
    <name type="scientific">Ilyodon furcidens</name>
    <name type="common">goldbreast splitfin</name>
    <dbReference type="NCBI Taxonomy" id="33524"/>
    <lineage>
        <taxon>Eukaryota</taxon>
        <taxon>Metazoa</taxon>
        <taxon>Chordata</taxon>
        <taxon>Craniata</taxon>
        <taxon>Vertebrata</taxon>
        <taxon>Euteleostomi</taxon>
        <taxon>Actinopterygii</taxon>
        <taxon>Neopterygii</taxon>
        <taxon>Teleostei</taxon>
        <taxon>Neoteleostei</taxon>
        <taxon>Acanthomorphata</taxon>
        <taxon>Ovalentaria</taxon>
        <taxon>Atherinomorphae</taxon>
        <taxon>Cyprinodontiformes</taxon>
        <taxon>Goodeidae</taxon>
        <taxon>Ilyodon</taxon>
    </lineage>
</organism>
<proteinExistence type="predicted"/>
<keyword evidence="2" id="KW-1185">Reference proteome</keyword>